<dbReference type="EMBL" id="CP047591">
    <property type="protein sequence ID" value="QHI73281.1"/>
    <property type="molecule type" value="Genomic_DNA"/>
</dbReference>
<keyword evidence="2" id="KW-1185">Reference proteome</keyword>
<evidence type="ECO:0000313" key="1">
    <source>
        <dbReference type="EMBL" id="QHI73281.1"/>
    </source>
</evidence>
<accession>A0A6P1MHR7</accession>
<reference evidence="1 2" key="1">
    <citation type="submission" date="2020-01" db="EMBL/GenBank/DDBJ databases">
        <title>Genomic analysis of Aminipila sp. CBA3637.</title>
        <authorList>
            <person name="Kim Y.B."/>
            <person name="Roh S.W."/>
        </authorList>
    </citation>
    <scope>NUCLEOTIDE SEQUENCE [LARGE SCALE GENOMIC DNA]</scope>
    <source>
        <strain evidence="1 2">CBA3637</strain>
    </source>
</reference>
<protein>
    <submittedName>
        <fullName evidence="1">Uncharacterized protein</fullName>
    </submittedName>
</protein>
<name>A0A6P1MHR7_9FIRM</name>
<dbReference type="KEGG" id="amic:Ami3637_13640"/>
<proteinExistence type="predicted"/>
<sequence length="200" mass="23206">MIEYCQTTNPEQDIDNIVFRARIIWRDIVTWLGQYLITKTLNADAELEKEIINMLFSRVADFGGLIRTFFGDKAADDYTKLFSEYITQLISLIDALSEGNSSNANEIIQQIYQNDGQRIEFLTQINPYWDKSTLENYIYIFTDMIIREIMAFTSKQYKDSISIYERILSYSTSLGDFMAQGIKNYLIYNFLPPAGPPSVE</sequence>
<dbReference type="RefSeq" id="WP_162363046.1">
    <property type="nucleotide sequence ID" value="NZ_CP047591.1"/>
</dbReference>
<dbReference type="Proteomes" id="UP000463883">
    <property type="component" value="Chromosome"/>
</dbReference>
<evidence type="ECO:0000313" key="2">
    <source>
        <dbReference type="Proteomes" id="UP000463883"/>
    </source>
</evidence>
<dbReference type="AlphaFoldDB" id="A0A6P1MHR7"/>
<gene>
    <name evidence="1" type="ORF">Ami3637_13640</name>
</gene>
<organism evidence="1 2">
    <name type="scientific">Aminipila terrae</name>
    <dbReference type="NCBI Taxonomy" id="2697030"/>
    <lineage>
        <taxon>Bacteria</taxon>
        <taxon>Bacillati</taxon>
        <taxon>Bacillota</taxon>
        <taxon>Clostridia</taxon>
        <taxon>Peptostreptococcales</taxon>
        <taxon>Anaerovoracaceae</taxon>
        <taxon>Aminipila</taxon>
    </lineage>
</organism>